<feature type="transmembrane region" description="Helical" evidence="6">
    <location>
        <begin position="324"/>
        <end position="347"/>
    </location>
</feature>
<dbReference type="RefSeq" id="WP_131596801.1">
    <property type="nucleotide sequence ID" value="NZ_SJSL01000003.1"/>
</dbReference>
<dbReference type="Pfam" id="PF12704">
    <property type="entry name" value="MacB_PCD"/>
    <property type="match status" value="2"/>
</dbReference>
<dbReference type="OrthoDB" id="1451596at2"/>
<feature type="transmembrane region" description="Helical" evidence="6">
    <location>
        <begin position="277"/>
        <end position="299"/>
    </location>
</feature>
<reference evidence="9 10" key="1">
    <citation type="submission" date="2019-02" db="EMBL/GenBank/DDBJ databases">
        <title>Pedobacter sp. RP-1-14 sp. nov., isolated from Arctic soil.</title>
        <authorList>
            <person name="Dahal R.H."/>
        </authorList>
    </citation>
    <scope>NUCLEOTIDE SEQUENCE [LARGE SCALE GENOMIC DNA]</scope>
    <source>
        <strain evidence="9 10">RP-1-14</strain>
    </source>
</reference>
<evidence type="ECO:0000256" key="6">
    <source>
        <dbReference type="SAM" id="Phobius"/>
    </source>
</evidence>
<organism evidence="9 10">
    <name type="scientific">Pedobacter psychroterrae</name>
    <dbReference type="NCBI Taxonomy" id="2530453"/>
    <lineage>
        <taxon>Bacteria</taxon>
        <taxon>Pseudomonadati</taxon>
        <taxon>Bacteroidota</taxon>
        <taxon>Sphingobacteriia</taxon>
        <taxon>Sphingobacteriales</taxon>
        <taxon>Sphingobacteriaceae</taxon>
        <taxon>Pedobacter</taxon>
    </lineage>
</organism>
<evidence type="ECO:0000256" key="2">
    <source>
        <dbReference type="ARBA" id="ARBA00022475"/>
    </source>
</evidence>
<keyword evidence="5 6" id="KW-0472">Membrane</keyword>
<feature type="transmembrane region" description="Helical" evidence="6">
    <location>
        <begin position="421"/>
        <end position="440"/>
    </location>
</feature>
<keyword evidence="3 6" id="KW-0812">Transmembrane</keyword>
<evidence type="ECO:0000256" key="5">
    <source>
        <dbReference type="ARBA" id="ARBA00023136"/>
    </source>
</evidence>
<feature type="domain" description="ABC3 transporter permease C-terminal" evidence="7">
    <location>
        <begin position="678"/>
        <end position="791"/>
    </location>
</feature>
<evidence type="ECO:0000256" key="1">
    <source>
        <dbReference type="ARBA" id="ARBA00004651"/>
    </source>
</evidence>
<sequence length="798" mass="89294">MFRLHLKIALRNLLKQRSYAFINVFGLSTGLCAFFLILFYVADDLSYDRFHKNADRIVRVVQRASWEGGALNLALTSSPFAPALKADYKEVEEAAWIIGEAGGLFSYGTQQIKAGDVFFTDSSFLKVFSYQFLYGDPENSLSATNSIVLTEKLARKLFGTAENAMGKVLTLDKDPGGTVTGVIADLPENTHLKFSALRSAPPNQVGAWQQFNGYTYLLLAPNADYKMLEARLPEFYKKHLKGEMGVEDYKMSLQPITSIHLHSDLDYEVGTNGSMKYISIFIVAAVMILLIAIINYMNLATARASVRAREVGVRKVVGAERKQIMFSFWLESVVLTLIACLVAALMVELLMPYFNQLAGKSLSTLKYGFPFSVMFVVVFALVVGTLSGSYPAFFLSGFSVINALKGKTGTVSGHGILRKGLVVFQFTITIAMVIVSWVIYNQMQYVMTSDLGFDKQQVLTFHLDDENTRLKVSSLKNELLQSPLIKKVGVAGNPIGNNNIGTSGFFFETDKGFNPSTNIVQVFMADEDLLPAMGTDIVQGRNFSGQQSSDQTHAIIINETLVKELGLKNPIGKRMRTTYVNEKGQREERTIVGVVKDFHTYSLQHKIQGMLLYMPPQRQDQDNLYVRIDPAQTKAALQWIKKVYARFDKVNPAEFHFLDDNFAARYESEQRQENLLLIFTLLAISIALLGMYGLSTFVTSQRTKEIAVRRVLGASAMSIINLLNSGFMKITLLASILSWPVAYFFCNRWLQDFAYRIQTPLLPFVLSSTLCMAMVFLTVTYKTWKAAKANPVDALKYE</sequence>
<comment type="subcellular location">
    <subcellularLocation>
        <location evidence="1">Cell membrane</location>
        <topology evidence="1">Multi-pass membrane protein</topology>
    </subcellularLocation>
</comment>
<keyword evidence="4 6" id="KW-1133">Transmembrane helix</keyword>
<proteinExistence type="predicted"/>
<evidence type="ECO:0000313" key="9">
    <source>
        <dbReference type="EMBL" id="TCD00452.1"/>
    </source>
</evidence>
<dbReference type="Pfam" id="PF02687">
    <property type="entry name" value="FtsX"/>
    <property type="match status" value="2"/>
</dbReference>
<evidence type="ECO:0000256" key="4">
    <source>
        <dbReference type="ARBA" id="ARBA00022989"/>
    </source>
</evidence>
<dbReference type="GO" id="GO:0005886">
    <property type="term" value="C:plasma membrane"/>
    <property type="evidence" value="ECO:0007669"/>
    <property type="project" value="UniProtKB-SubCell"/>
</dbReference>
<dbReference type="InterPro" id="IPR050250">
    <property type="entry name" value="Macrolide_Exporter_MacB"/>
</dbReference>
<evidence type="ECO:0000313" key="10">
    <source>
        <dbReference type="Proteomes" id="UP000293347"/>
    </source>
</evidence>
<feature type="transmembrane region" description="Helical" evidence="6">
    <location>
        <begin position="675"/>
        <end position="698"/>
    </location>
</feature>
<dbReference type="PANTHER" id="PTHR30572">
    <property type="entry name" value="MEMBRANE COMPONENT OF TRANSPORTER-RELATED"/>
    <property type="match status" value="1"/>
</dbReference>
<dbReference type="Proteomes" id="UP000293347">
    <property type="component" value="Unassembled WGS sequence"/>
</dbReference>
<feature type="transmembrane region" description="Helical" evidence="6">
    <location>
        <begin position="719"/>
        <end position="741"/>
    </location>
</feature>
<evidence type="ECO:0000259" key="8">
    <source>
        <dbReference type="Pfam" id="PF12704"/>
    </source>
</evidence>
<accession>A0A4R0NII5</accession>
<dbReference type="GO" id="GO:0022857">
    <property type="term" value="F:transmembrane transporter activity"/>
    <property type="evidence" value="ECO:0007669"/>
    <property type="project" value="TreeGrafter"/>
</dbReference>
<dbReference type="InterPro" id="IPR025857">
    <property type="entry name" value="MacB_PCD"/>
</dbReference>
<evidence type="ECO:0000259" key="7">
    <source>
        <dbReference type="Pfam" id="PF02687"/>
    </source>
</evidence>
<keyword evidence="2" id="KW-1003">Cell membrane</keyword>
<evidence type="ECO:0000256" key="3">
    <source>
        <dbReference type="ARBA" id="ARBA00022692"/>
    </source>
</evidence>
<comment type="caution">
    <text evidence="9">The sequence shown here is derived from an EMBL/GenBank/DDBJ whole genome shotgun (WGS) entry which is preliminary data.</text>
</comment>
<gene>
    <name evidence="9" type="ORF">EZ437_14610</name>
</gene>
<keyword evidence="10" id="KW-1185">Reference proteome</keyword>
<name>A0A4R0NII5_9SPHI</name>
<dbReference type="InterPro" id="IPR003838">
    <property type="entry name" value="ABC3_permease_C"/>
</dbReference>
<dbReference type="EMBL" id="SJSL01000003">
    <property type="protein sequence ID" value="TCD00452.1"/>
    <property type="molecule type" value="Genomic_DNA"/>
</dbReference>
<dbReference type="PANTHER" id="PTHR30572:SF18">
    <property type="entry name" value="ABC-TYPE MACROLIDE FAMILY EXPORT SYSTEM PERMEASE COMPONENT 2"/>
    <property type="match status" value="1"/>
</dbReference>
<feature type="transmembrane region" description="Helical" evidence="6">
    <location>
        <begin position="20"/>
        <end position="42"/>
    </location>
</feature>
<protein>
    <submittedName>
        <fullName evidence="9">FtsX-like permease family protein</fullName>
    </submittedName>
</protein>
<feature type="transmembrane region" description="Helical" evidence="6">
    <location>
        <begin position="367"/>
        <end position="400"/>
    </location>
</feature>
<feature type="domain" description="MacB-like periplasmic core" evidence="8">
    <location>
        <begin position="21"/>
        <end position="232"/>
    </location>
</feature>
<feature type="domain" description="MacB-like periplasmic core" evidence="8">
    <location>
        <begin position="427"/>
        <end position="638"/>
    </location>
</feature>
<feature type="domain" description="ABC3 transporter permease C-terminal" evidence="7">
    <location>
        <begin position="282"/>
        <end position="394"/>
    </location>
</feature>
<dbReference type="AlphaFoldDB" id="A0A4R0NII5"/>
<feature type="transmembrane region" description="Helical" evidence="6">
    <location>
        <begin position="761"/>
        <end position="781"/>
    </location>
</feature>